<evidence type="ECO:0008006" key="3">
    <source>
        <dbReference type="Google" id="ProtNLM"/>
    </source>
</evidence>
<keyword evidence="2" id="KW-1185">Reference proteome</keyword>
<dbReference type="EMBL" id="BMDO01000010">
    <property type="protein sequence ID" value="GGI52113.1"/>
    <property type="molecule type" value="Genomic_DNA"/>
</dbReference>
<dbReference type="Gene3D" id="3.40.50.1820">
    <property type="entry name" value="alpha/beta hydrolase"/>
    <property type="match status" value="2"/>
</dbReference>
<dbReference type="SUPFAM" id="SSF81296">
    <property type="entry name" value="E set domains"/>
    <property type="match status" value="1"/>
</dbReference>
<dbReference type="AlphaFoldDB" id="A0A917N2P1"/>
<proteinExistence type="predicted"/>
<dbReference type="SUPFAM" id="SSF53474">
    <property type="entry name" value="alpha/beta-Hydrolases"/>
    <property type="match status" value="2"/>
</dbReference>
<name>A0A917N2P1_9SPHI</name>
<dbReference type="Pfam" id="PF00756">
    <property type="entry name" value="Esterase"/>
    <property type="match status" value="2"/>
</dbReference>
<dbReference type="InterPro" id="IPR013783">
    <property type="entry name" value="Ig-like_fold"/>
</dbReference>
<dbReference type="PANTHER" id="PTHR48098:SF1">
    <property type="entry name" value="DIACYLGLYCEROL ACYLTRANSFERASE_MYCOLYLTRANSFERASE AG85A"/>
    <property type="match status" value="1"/>
</dbReference>
<accession>A0A917N2P1</accession>
<dbReference type="InterPro" id="IPR050583">
    <property type="entry name" value="Mycobacterial_A85_antigen"/>
</dbReference>
<dbReference type="Gene3D" id="2.60.40.10">
    <property type="entry name" value="Immunoglobulins"/>
    <property type="match status" value="1"/>
</dbReference>
<comment type="caution">
    <text evidence="1">The sequence shown here is derived from an EMBL/GenBank/DDBJ whole genome shotgun (WGS) entry which is preliminary data.</text>
</comment>
<dbReference type="CDD" id="cd02858">
    <property type="entry name" value="E_set_Esterase_N"/>
    <property type="match status" value="1"/>
</dbReference>
<organism evidence="1 2">
    <name type="scientific">Mucilaginibacter galii</name>
    <dbReference type="NCBI Taxonomy" id="2005073"/>
    <lineage>
        <taxon>Bacteria</taxon>
        <taxon>Pseudomonadati</taxon>
        <taxon>Bacteroidota</taxon>
        <taxon>Sphingobacteriia</taxon>
        <taxon>Sphingobacteriales</taxon>
        <taxon>Sphingobacteriaceae</taxon>
        <taxon>Mucilaginibacter</taxon>
    </lineage>
</organism>
<protein>
    <recommendedName>
        <fullName evidence="3">Esterase</fullName>
    </recommendedName>
</protein>
<reference evidence="1" key="1">
    <citation type="journal article" date="2014" name="Int. J. Syst. Evol. Microbiol.">
        <title>Complete genome sequence of Corynebacterium casei LMG S-19264T (=DSM 44701T), isolated from a smear-ripened cheese.</title>
        <authorList>
            <consortium name="US DOE Joint Genome Institute (JGI-PGF)"/>
            <person name="Walter F."/>
            <person name="Albersmeier A."/>
            <person name="Kalinowski J."/>
            <person name="Ruckert C."/>
        </authorList>
    </citation>
    <scope>NUCLEOTIDE SEQUENCE</scope>
    <source>
        <strain evidence="1">CCM 8711</strain>
    </source>
</reference>
<evidence type="ECO:0000313" key="2">
    <source>
        <dbReference type="Proteomes" id="UP000662074"/>
    </source>
</evidence>
<dbReference type="InterPro" id="IPR014756">
    <property type="entry name" value="Ig_E-set"/>
</dbReference>
<dbReference type="PANTHER" id="PTHR48098">
    <property type="entry name" value="ENTEROCHELIN ESTERASE-RELATED"/>
    <property type="match status" value="1"/>
</dbReference>
<gene>
    <name evidence="1" type="ORF">GCM10011425_33250</name>
</gene>
<dbReference type="RefSeq" id="WP_188418224.1">
    <property type="nucleotide sequence ID" value="NZ_BMDO01000010.1"/>
</dbReference>
<evidence type="ECO:0000313" key="1">
    <source>
        <dbReference type="EMBL" id="GGI52113.1"/>
    </source>
</evidence>
<sequence>METIYKPKLTRTRLSAVAVHKYLLFTTALTLSLSVAHSQSMVSPAPAGFDAMQLGAPHGKIDTLTYVSATVGTNRRALVYTPPAYNKSKKYPVLYLLHGIGGDEKEWYNGGQPQIILDNLYAQGKLVPMIVVMPNGRAMKDDRATGNIMAPDKVAAFATFEKDLLTDLIPYVDGHFPVLKDREHRAIAGLSMGGGQSLNFGLGNLDKFAWVGAFSAAPNTKAPEVLVPDADKTRKQLKLLFISCGASDNLLSFSKRTHDYLAAKEVPHIYFIEPGVHDFKVWKNGLYMFSQMLFKPVNVSIFPMYGAAPSGVPASTNIPGVKYPQLLPDNRVMFRIKAPQAKEMVIDLTKKFPMQKDTGGFWTVTTDPIPLGFHYYSLIIDGMPVVDPASQTFYGMGRMASGIDIPDPDGNFYELKNVPHGQVRLVNYYSDLTKAWRKAYVYTPAGYDEGSKRYPVMYLQHGSGEDETGWATQGKMNYIMDNLIAEKKATPMIIVMDRGYATDPSKPAGNGAGMAGNIFPEVLVKEIIPFMDRSFRTIADKGHRAMAGLSMGGFQTFQTTMTNPDLFAYVGGFSGASFLQPDTDITKMYNGIWADAKSFNNKMKVVYISIGTTEPERMYNGVKGFHTALEKAGIKHVYYESPGTAHEWQTWRRSLNQFAALIFKD</sequence>
<dbReference type="InterPro" id="IPR000801">
    <property type="entry name" value="Esterase-like"/>
</dbReference>
<dbReference type="Proteomes" id="UP000662074">
    <property type="component" value="Unassembled WGS sequence"/>
</dbReference>
<reference evidence="1" key="2">
    <citation type="submission" date="2020-09" db="EMBL/GenBank/DDBJ databases">
        <authorList>
            <person name="Sun Q."/>
            <person name="Sedlacek I."/>
        </authorList>
    </citation>
    <scope>NUCLEOTIDE SEQUENCE</scope>
    <source>
        <strain evidence="1">CCM 8711</strain>
    </source>
</reference>
<dbReference type="GO" id="GO:0016747">
    <property type="term" value="F:acyltransferase activity, transferring groups other than amino-acyl groups"/>
    <property type="evidence" value="ECO:0007669"/>
    <property type="project" value="TreeGrafter"/>
</dbReference>
<dbReference type="InterPro" id="IPR029058">
    <property type="entry name" value="AB_hydrolase_fold"/>
</dbReference>